<evidence type="ECO:0000259" key="8">
    <source>
        <dbReference type="Pfam" id="PF25063"/>
    </source>
</evidence>
<gene>
    <name evidence="11" type="ORF">Vbra_11753</name>
</gene>
<dbReference type="InterPro" id="IPR056835">
    <property type="entry name" value="ARM_TT21_5th"/>
</dbReference>
<dbReference type="SMART" id="SM00028">
    <property type="entry name" value="TPR"/>
    <property type="match status" value="12"/>
</dbReference>
<feature type="repeat" description="TPR" evidence="4">
    <location>
        <begin position="1278"/>
        <end position="1311"/>
    </location>
</feature>
<feature type="domain" description="Tetratricopeptide repeat protein 21A/21B fifth ARM repeats" evidence="9">
    <location>
        <begin position="988"/>
        <end position="1119"/>
    </location>
</feature>
<dbReference type="Pfam" id="PF25064">
    <property type="entry name" value="ARM_TT21_5th"/>
    <property type="match status" value="1"/>
</dbReference>
<feature type="region of interest" description="Disordered" evidence="5">
    <location>
        <begin position="447"/>
        <end position="470"/>
    </location>
</feature>
<evidence type="ECO:0000313" key="11">
    <source>
        <dbReference type="EMBL" id="CEL95321.1"/>
    </source>
</evidence>
<dbReference type="GO" id="GO:0035721">
    <property type="term" value="P:intraciliary retrograde transport"/>
    <property type="evidence" value="ECO:0007669"/>
    <property type="project" value="TreeGrafter"/>
</dbReference>
<feature type="domain" description="Tetratricopeptide repeat protein 21A/21B C-terminal ARM" evidence="8">
    <location>
        <begin position="1145"/>
        <end position="1358"/>
    </location>
</feature>
<feature type="region of interest" description="Disordered" evidence="5">
    <location>
        <begin position="859"/>
        <end position="882"/>
    </location>
</feature>
<keyword evidence="3 4" id="KW-0802">TPR repeat</keyword>
<evidence type="ECO:0000313" key="12">
    <source>
        <dbReference type="Proteomes" id="UP000041254"/>
    </source>
</evidence>
<dbReference type="InterPro" id="IPR056832">
    <property type="entry name" value="ARM_TT21_2nd"/>
</dbReference>
<dbReference type="InParanoid" id="A0A0G4EHF1"/>
<dbReference type="OrthoDB" id="10259630at2759"/>
<feature type="domain" description="Tetratricopeptide repeat protein 21A/21B second ARM" evidence="6">
    <location>
        <begin position="250"/>
        <end position="538"/>
    </location>
</feature>
<evidence type="ECO:0000259" key="10">
    <source>
        <dbReference type="Pfam" id="PF25068"/>
    </source>
</evidence>
<dbReference type="InterPro" id="IPR011990">
    <property type="entry name" value="TPR-like_helical_dom_sf"/>
</dbReference>
<evidence type="ECO:0000259" key="6">
    <source>
        <dbReference type="Pfam" id="PF25060"/>
    </source>
</evidence>
<dbReference type="InterPro" id="IPR056834">
    <property type="entry name" value="ARM_TT21_C"/>
</dbReference>
<evidence type="ECO:0000259" key="9">
    <source>
        <dbReference type="Pfam" id="PF25064"/>
    </source>
</evidence>
<dbReference type="PANTHER" id="PTHR14699:SF0">
    <property type="entry name" value="TETRATRICOPEPTIDE REPEAT PROTEIN 21 HOMOLOG"/>
    <property type="match status" value="1"/>
</dbReference>
<organism evidence="11 12">
    <name type="scientific">Vitrella brassicaformis (strain CCMP3155)</name>
    <dbReference type="NCBI Taxonomy" id="1169540"/>
    <lineage>
        <taxon>Eukaryota</taxon>
        <taxon>Sar</taxon>
        <taxon>Alveolata</taxon>
        <taxon>Colpodellida</taxon>
        <taxon>Vitrellaceae</taxon>
        <taxon>Vitrella</taxon>
    </lineage>
</organism>
<dbReference type="PANTHER" id="PTHR14699">
    <property type="entry name" value="STI2 PROTEIN-RELATED"/>
    <property type="match status" value="1"/>
</dbReference>
<keyword evidence="2" id="KW-0677">Repeat</keyword>
<dbReference type="SUPFAM" id="SSF48452">
    <property type="entry name" value="TPR-like"/>
    <property type="match status" value="5"/>
</dbReference>
<dbReference type="Gene3D" id="1.25.40.10">
    <property type="entry name" value="Tetratricopeptide repeat domain"/>
    <property type="match status" value="6"/>
</dbReference>
<keyword evidence="12" id="KW-1185">Reference proteome</keyword>
<evidence type="ECO:0000256" key="1">
    <source>
        <dbReference type="ARBA" id="ARBA00010935"/>
    </source>
</evidence>
<dbReference type="OMA" id="NATCVRA"/>
<dbReference type="PROSITE" id="PS50005">
    <property type="entry name" value="TPR"/>
    <property type="match status" value="4"/>
</dbReference>
<dbReference type="InterPro" id="IPR040364">
    <property type="entry name" value="TTC21A/TTC21B"/>
</dbReference>
<protein>
    <submittedName>
        <fullName evidence="11">Uncharacterized protein</fullName>
    </submittedName>
</protein>
<dbReference type="PROSITE" id="PS50293">
    <property type="entry name" value="TPR_REGION"/>
    <property type="match status" value="1"/>
</dbReference>
<evidence type="ECO:0000256" key="3">
    <source>
        <dbReference type="ARBA" id="ARBA00022803"/>
    </source>
</evidence>
<feature type="compositionally biased region" description="Low complexity" evidence="5">
    <location>
        <begin position="447"/>
        <end position="461"/>
    </location>
</feature>
<reference evidence="11 12" key="1">
    <citation type="submission" date="2014-11" db="EMBL/GenBank/DDBJ databases">
        <authorList>
            <person name="Zhu J."/>
            <person name="Qi W."/>
            <person name="Song R."/>
        </authorList>
    </citation>
    <scope>NUCLEOTIDE SEQUENCE [LARGE SCALE GENOMIC DNA]</scope>
</reference>
<feature type="repeat" description="TPR" evidence="4">
    <location>
        <begin position="729"/>
        <end position="762"/>
    </location>
</feature>
<dbReference type="FunFam" id="1.25.40.10:FF:000219">
    <property type="entry name" value="Tetratricopeptide repeat domain 21B"/>
    <property type="match status" value="1"/>
</dbReference>
<dbReference type="Pfam" id="PF25058">
    <property type="entry name" value="ARM_TT21"/>
    <property type="match status" value="1"/>
</dbReference>
<comment type="similarity">
    <text evidence="1">Belongs to the TTC21 family.</text>
</comment>
<dbReference type="Pfam" id="PF25062">
    <property type="entry name" value="ARM_TT21_N"/>
    <property type="match status" value="2"/>
</dbReference>
<dbReference type="GO" id="GO:0030991">
    <property type="term" value="C:intraciliary transport particle A"/>
    <property type="evidence" value="ECO:0007669"/>
    <property type="project" value="TreeGrafter"/>
</dbReference>
<evidence type="ECO:0000256" key="4">
    <source>
        <dbReference type="PROSITE-ProRule" id="PRU00339"/>
    </source>
</evidence>
<feature type="repeat" description="TPR" evidence="4">
    <location>
        <begin position="763"/>
        <end position="796"/>
    </location>
</feature>
<evidence type="ECO:0000259" key="7">
    <source>
        <dbReference type="Pfam" id="PF25062"/>
    </source>
</evidence>
<dbReference type="GO" id="GO:0061512">
    <property type="term" value="P:protein localization to cilium"/>
    <property type="evidence" value="ECO:0007669"/>
    <property type="project" value="TreeGrafter"/>
</dbReference>
<proteinExistence type="inferred from homology"/>
<dbReference type="Proteomes" id="UP000041254">
    <property type="component" value="Unassembled WGS sequence"/>
</dbReference>
<sequence length="1363" mass="152626">MSGQAECMLHYFAREGYWRKIQEVCNEELSQGTRDEASFIFWRALGMAKEGSVNEALRECDVIVHRREVALPATAALLYYHKQAQKVDRALLMAALFNAYTEQFGDARQYVQRVLDSVPTSVAHATKGWVEYLAGKSQGGFSSSKTVGPVIEKCEAAFNAAAAHEGGKQNVDALMGRVKVAEAKRQWQQFEWFVPGLIEKAKVLMQTADWEQAMETAQRITQLEADNIETLRLSILYSLAVEARKSTAAQQLQQLVQCLQTQEPRNPALWLSCSQLFARLACRDRSIINVTVSMLRRAMEMLGGRVTSVYLTELGYQQLLMGQINDAAQAYHQAIEKDNSDVRPLLGILHCRIEEGNLTEAEEQLDFLHEIQGSVCKSAELALMTALIAWRKRHDSEAAVKHLNDALTLHITTFRAASGYEFFIKLNADFMLEIAREYLQQTATATAASTVPQQQQQTAAPGAGGEKPSQSLSRGIKVLETLTRFVPGLIPAQILLAKARIALKDNDAAQRILLQCLKLDAANADGYLLLAKLYHQQDQPTLALQYLEKGLSHDFTVRQQPIFHLLKAQVHSSAGDDEQAIRILEEAMQLPGIKTVGAAPTSGQGHTRTGGSSTNIPLSTADRGTIFVMLAELLTKADRVADANRVIQDAIAEFAGTPEEVRILVTNAELAVKRGEVDQALNMLKAMQPTSPHFATAKMAMGSIYLKHRKDKRQYVRCYTDLIKHQPTLANYLALGEALMAIQEPSDAITAFQQALEKSPSDTTLIKRIGNALVQTHDYDRAVKYYKDALQRDPSRTELRNDLASFYLKLKKWDPAVTELQTARTKAAEEGKSSPASLQAQRSHIQTLMHLSKVHQAKADALAPGATQQSPTGDAPQPNAAVPAAVHALQEAREQIGQALANVPSVDEETTRALKTEAAHINFQLGEYFRERDRRLDVAIGYYHDALKHDDTYPQCYLALAKLHFSKGELDQGEKQLATLLRIDPANEEASVMMADLMMTLAGQGGRQGDGGAQEYKDALFYYQSLLESKPDQYAALSKLVFLLRRAGRLKDAPKYLANAEKACATTKDPEEEPGLRYCRGIHYRWTFKAQQALEEFNYARRDPDYREECLRNMVEIYLRGDEGGGLDQLENADLAVNAETVKEVEGLLAELQQCAKSTRDMRIQIYQAEVLMATRQKSQIERALQQLLQLLTYNRYRDYVPALLAMSNGLIMQKQHNKARNQLKRITELAKKAYNPEFAEEFEKAWLLLADLHIQQGKHEWAADLCRKAKDHNRSCGKAYEQLGLIYEKEAAFKDAAAHYEQAWELSNENAPTVGYRLAFNYLKAKRHVEAISVCQKVLRLNENYPRIKKEVMDKARAALRN</sequence>
<accession>A0A0G4EHF1</accession>
<name>A0A0G4EHF1_VITBC</name>
<dbReference type="Pfam" id="PF25068">
    <property type="entry name" value="ARM_TT21_4th"/>
    <property type="match status" value="1"/>
</dbReference>
<feature type="domain" description="Tetratricopeptide repeat protein 21A/21B N-terminal ARM repeat" evidence="7">
    <location>
        <begin position="90"/>
        <end position="214"/>
    </location>
</feature>
<evidence type="ECO:0000256" key="2">
    <source>
        <dbReference type="ARBA" id="ARBA00022737"/>
    </source>
</evidence>
<dbReference type="Pfam" id="PF25060">
    <property type="entry name" value="ARM_TT21_2nd"/>
    <property type="match status" value="1"/>
</dbReference>
<dbReference type="VEuPathDB" id="CryptoDB:Vbra_11753"/>
<dbReference type="InterPro" id="IPR056833">
    <property type="entry name" value="ARM_TT21_N"/>
</dbReference>
<feature type="domain" description="Tetratricopeptide repeat protein 21A/21B N-terminal ARM repeat" evidence="7">
    <location>
        <begin position="10"/>
        <end position="89"/>
    </location>
</feature>
<dbReference type="Pfam" id="PF25063">
    <property type="entry name" value="ARM_TT21_C"/>
    <property type="match status" value="1"/>
</dbReference>
<feature type="repeat" description="TPR" evidence="4">
    <location>
        <begin position="954"/>
        <end position="987"/>
    </location>
</feature>
<dbReference type="STRING" id="1169540.A0A0G4EHF1"/>
<evidence type="ECO:0000256" key="5">
    <source>
        <dbReference type="SAM" id="MobiDB-lite"/>
    </source>
</evidence>
<dbReference type="EMBL" id="CDMY01000227">
    <property type="protein sequence ID" value="CEL95321.1"/>
    <property type="molecule type" value="Genomic_DNA"/>
</dbReference>
<dbReference type="InterPro" id="IPR019734">
    <property type="entry name" value="TPR_rpt"/>
</dbReference>
<feature type="domain" description="Tetratricopeptide repeat protein 21A/21B fourth ARM" evidence="10">
    <location>
        <begin position="765"/>
        <end position="947"/>
    </location>
</feature>
<dbReference type="InterPro" id="IPR056836">
    <property type="entry name" value="ARM_TT21_4th"/>
</dbReference>
<dbReference type="GO" id="GO:0005929">
    <property type="term" value="C:cilium"/>
    <property type="evidence" value="ECO:0007669"/>
    <property type="project" value="GOC"/>
</dbReference>